<keyword evidence="11" id="KW-1015">Disulfide bond</keyword>
<dbReference type="PANTHER" id="PTHR33048:SF143">
    <property type="entry name" value="EXTRACELLULAR MEMBRANE PROTEIN CFEM DOMAIN-CONTAINING PROTEIN-RELATED"/>
    <property type="match status" value="1"/>
</dbReference>
<dbReference type="PANTHER" id="PTHR33048">
    <property type="entry name" value="PTH11-LIKE INTEGRAL MEMBRANE PROTEIN (AFU_ORTHOLOGUE AFUA_5G11245)"/>
    <property type="match status" value="1"/>
</dbReference>
<dbReference type="GO" id="GO:0098552">
    <property type="term" value="C:side of membrane"/>
    <property type="evidence" value="ECO:0007669"/>
    <property type="project" value="UniProtKB-KW"/>
</dbReference>
<feature type="compositionally biased region" description="Basic and acidic residues" evidence="14">
    <location>
        <begin position="381"/>
        <end position="401"/>
    </location>
</feature>
<dbReference type="STRING" id="98403.A0A151GBG0"/>
<evidence type="ECO:0000259" key="16">
    <source>
        <dbReference type="Pfam" id="PF05730"/>
    </source>
</evidence>
<evidence type="ECO:0000256" key="12">
    <source>
        <dbReference type="ARBA" id="ARBA00023288"/>
    </source>
</evidence>
<comment type="similarity">
    <text evidence="13">Belongs to the SAT4 family.</text>
</comment>
<feature type="domain" description="Rhodopsin" evidence="17">
    <location>
        <begin position="125"/>
        <end position="360"/>
    </location>
</feature>
<evidence type="ECO:0000256" key="10">
    <source>
        <dbReference type="ARBA" id="ARBA00023136"/>
    </source>
</evidence>
<keyword evidence="6" id="KW-0325">Glycoprotein</keyword>
<dbReference type="Proteomes" id="UP000076580">
    <property type="component" value="Chromosome 03"/>
</dbReference>
<evidence type="ECO:0000256" key="13">
    <source>
        <dbReference type="ARBA" id="ARBA00038359"/>
    </source>
</evidence>
<evidence type="ECO:0000256" key="7">
    <source>
        <dbReference type="ARBA" id="ARBA00022692"/>
    </source>
</evidence>
<name>A0A151GBG0_DRECN</name>
<dbReference type="EMBL" id="LAYC01000003">
    <property type="protein sequence ID" value="KYK54442.1"/>
    <property type="molecule type" value="Genomic_DNA"/>
</dbReference>
<keyword evidence="5" id="KW-0964">Secreted</keyword>
<feature type="transmembrane region" description="Helical" evidence="15">
    <location>
        <begin position="175"/>
        <end position="201"/>
    </location>
</feature>
<feature type="transmembrane region" description="Helical" evidence="15">
    <location>
        <begin position="298"/>
        <end position="324"/>
    </location>
</feature>
<evidence type="ECO:0000256" key="15">
    <source>
        <dbReference type="SAM" id="Phobius"/>
    </source>
</evidence>
<keyword evidence="10 15" id="KW-0472">Membrane</keyword>
<evidence type="ECO:0000256" key="6">
    <source>
        <dbReference type="ARBA" id="ARBA00022622"/>
    </source>
</evidence>
<evidence type="ECO:0000313" key="19">
    <source>
        <dbReference type="Proteomes" id="UP000076580"/>
    </source>
</evidence>
<evidence type="ECO:0000313" key="18">
    <source>
        <dbReference type="EMBL" id="KYK54442.1"/>
    </source>
</evidence>
<feature type="region of interest" description="Disordered" evidence="14">
    <location>
        <begin position="428"/>
        <end position="484"/>
    </location>
</feature>
<keyword evidence="6" id="KW-0336">GPI-anchor</keyword>
<dbReference type="Pfam" id="PF05730">
    <property type="entry name" value="CFEM"/>
    <property type="match status" value="1"/>
</dbReference>
<feature type="transmembrane region" description="Helical" evidence="15">
    <location>
        <begin position="336"/>
        <end position="360"/>
    </location>
</feature>
<comment type="similarity">
    <text evidence="4">Belongs to the RBT5 family.</text>
</comment>
<evidence type="ECO:0000256" key="3">
    <source>
        <dbReference type="ARBA" id="ARBA00004613"/>
    </source>
</evidence>
<gene>
    <name evidence="18" type="ORF">DCS_06400</name>
</gene>
<dbReference type="Pfam" id="PF20684">
    <property type="entry name" value="Fung_rhodopsin"/>
    <property type="match status" value="1"/>
</dbReference>
<keyword evidence="19" id="KW-1185">Reference proteome</keyword>
<comment type="caution">
    <text evidence="18">The sequence shown here is derived from an EMBL/GenBank/DDBJ whole genome shotgun (WGS) entry which is preliminary data.</text>
</comment>
<sequence>MAIEFAPGVFPIPLPVEAVSLHANLSQLPSCAIPCVAESCPTSLLACLCGTDATKEDVDSCILASCTLPEALFSRNTTESVCGTAVRDDSIQFNMLNVALGAVTAVVVGTRILFRLFGSTGGYRHQHRLGADDWTCLLALLLGIPSTALMIFGLAKHGLGRDVWGLSLPDVTTFGIYFYVLEMMYVLLMALVKLTLSLFYLDIFSESTTLVRRLLWGTVVFQVAFALAFVVKVIFQCTPVSYYWTKFDLAADPEGHCIDMNASGWANAAIGVAVDIWLLAIPLTQVRKLNLHWKKKAGAVLMFMTGALVTVVSILRFQSIVYFASTTNPTWDQRGIVWWSTIEVNVGIVCTCMPSMRLVLLRLSPRVFGSGSSVASYTDPGSRHADRPRHHDDLGITDEEHGMRLEERHLGSTTELCKTPAVVEVHLDEGAHGDDDRNRHQNRGRSRGRSSGEDDCDPEEVDRAKERAAKTLSIELGEWNTRKG</sequence>
<keyword evidence="12" id="KW-0449">Lipoprotein</keyword>
<accession>A0A151GBG0</accession>
<comment type="subcellular location">
    <subcellularLocation>
        <location evidence="2">Membrane</location>
        <topology evidence="2">Lipid-anchor</topology>
        <topology evidence="2">GPI-anchor</topology>
    </subcellularLocation>
    <subcellularLocation>
        <location evidence="1">Membrane</location>
        <topology evidence="1">Multi-pass membrane protein</topology>
    </subcellularLocation>
    <subcellularLocation>
        <location evidence="3">Secreted</location>
    </subcellularLocation>
</comment>
<dbReference type="AlphaFoldDB" id="A0A151GBG0"/>
<keyword evidence="7 15" id="KW-0812">Transmembrane</keyword>
<dbReference type="GeneID" id="63719043"/>
<dbReference type="GO" id="GO:0005576">
    <property type="term" value="C:extracellular region"/>
    <property type="evidence" value="ECO:0007669"/>
    <property type="project" value="UniProtKB-SubCell"/>
</dbReference>
<evidence type="ECO:0000256" key="4">
    <source>
        <dbReference type="ARBA" id="ARBA00010031"/>
    </source>
</evidence>
<proteinExistence type="inferred from homology"/>
<evidence type="ECO:0000256" key="2">
    <source>
        <dbReference type="ARBA" id="ARBA00004589"/>
    </source>
</evidence>
<protein>
    <submittedName>
        <fullName evidence="18">Extracellular membrane protein, 8-cysteine region, CFEM</fullName>
    </submittedName>
</protein>
<dbReference type="InterPro" id="IPR052337">
    <property type="entry name" value="SAT4-like"/>
</dbReference>
<evidence type="ECO:0000256" key="8">
    <source>
        <dbReference type="ARBA" id="ARBA00022729"/>
    </source>
</evidence>
<evidence type="ECO:0000256" key="1">
    <source>
        <dbReference type="ARBA" id="ARBA00004141"/>
    </source>
</evidence>
<feature type="region of interest" description="Disordered" evidence="14">
    <location>
        <begin position="371"/>
        <end position="401"/>
    </location>
</feature>
<evidence type="ECO:0000256" key="5">
    <source>
        <dbReference type="ARBA" id="ARBA00022525"/>
    </source>
</evidence>
<feature type="transmembrane region" description="Helical" evidence="15">
    <location>
        <begin position="213"/>
        <end position="235"/>
    </location>
</feature>
<feature type="transmembrane region" description="Helical" evidence="15">
    <location>
        <begin position="265"/>
        <end position="286"/>
    </location>
</feature>
<keyword evidence="8" id="KW-0732">Signal</keyword>
<dbReference type="RefSeq" id="XP_040653794.1">
    <property type="nucleotide sequence ID" value="XM_040803690.1"/>
</dbReference>
<dbReference type="InterPro" id="IPR049326">
    <property type="entry name" value="Rhodopsin_dom_fungi"/>
</dbReference>
<organism evidence="18 19">
    <name type="scientific">Drechmeria coniospora</name>
    <name type="common">Nematophagous fungus</name>
    <name type="synonym">Meria coniospora</name>
    <dbReference type="NCBI Taxonomy" id="98403"/>
    <lineage>
        <taxon>Eukaryota</taxon>
        <taxon>Fungi</taxon>
        <taxon>Dikarya</taxon>
        <taxon>Ascomycota</taxon>
        <taxon>Pezizomycotina</taxon>
        <taxon>Sordariomycetes</taxon>
        <taxon>Hypocreomycetidae</taxon>
        <taxon>Hypocreales</taxon>
        <taxon>Ophiocordycipitaceae</taxon>
        <taxon>Drechmeria</taxon>
    </lineage>
</organism>
<dbReference type="OrthoDB" id="4926555at2759"/>
<feature type="transmembrane region" description="Helical" evidence="15">
    <location>
        <begin position="95"/>
        <end position="114"/>
    </location>
</feature>
<dbReference type="InterPro" id="IPR008427">
    <property type="entry name" value="Extracellular_membr_CFEM_dom"/>
</dbReference>
<keyword evidence="9 15" id="KW-1133">Transmembrane helix</keyword>
<evidence type="ECO:0000259" key="17">
    <source>
        <dbReference type="Pfam" id="PF20684"/>
    </source>
</evidence>
<evidence type="ECO:0000256" key="11">
    <source>
        <dbReference type="ARBA" id="ARBA00023157"/>
    </source>
</evidence>
<reference evidence="18 19" key="1">
    <citation type="journal article" date="2016" name="Sci. Rep.">
        <title>Insights into Adaptations to a Near-Obligate Nematode Endoparasitic Lifestyle from the Finished Genome of Drechmeria coniospora.</title>
        <authorList>
            <person name="Zhang L."/>
            <person name="Zhou Z."/>
            <person name="Guo Q."/>
            <person name="Fokkens L."/>
            <person name="Miskei M."/>
            <person name="Pocsi I."/>
            <person name="Zhang W."/>
            <person name="Chen M."/>
            <person name="Wang L."/>
            <person name="Sun Y."/>
            <person name="Donzelli B.G."/>
            <person name="Gibson D.M."/>
            <person name="Nelson D.R."/>
            <person name="Luo J.G."/>
            <person name="Rep M."/>
            <person name="Liu H."/>
            <person name="Yang S."/>
            <person name="Wang J."/>
            <person name="Krasnoff S.B."/>
            <person name="Xu Y."/>
            <person name="Molnar I."/>
            <person name="Lin M."/>
        </authorList>
    </citation>
    <scope>NUCLEOTIDE SEQUENCE [LARGE SCALE GENOMIC DNA]</scope>
    <source>
        <strain evidence="18 19">ARSEF 6962</strain>
    </source>
</reference>
<dbReference type="InParanoid" id="A0A151GBG0"/>
<feature type="domain" description="CFEM" evidence="16">
    <location>
        <begin position="25"/>
        <end position="82"/>
    </location>
</feature>
<feature type="transmembrane region" description="Helical" evidence="15">
    <location>
        <begin position="134"/>
        <end position="155"/>
    </location>
</feature>
<evidence type="ECO:0000256" key="14">
    <source>
        <dbReference type="SAM" id="MobiDB-lite"/>
    </source>
</evidence>
<feature type="compositionally biased region" description="Basic and acidic residues" evidence="14">
    <location>
        <begin position="428"/>
        <end position="439"/>
    </location>
</feature>
<evidence type="ECO:0000256" key="9">
    <source>
        <dbReference type="ARBA" id="ARBA00022989"/>
    </source>
</evidence>